<dbReference type="Gene3D" id="3.90.1150.10">
    <property type="entry name" value="Aspartate Aminotransferase, domain 1"/>
    <property type="match status" value="1"/>
</dbReference>
<dbReference type="InterPro" id="IPR015422">
    <property type="entry name" value="PyrdxlP-dep_Trfase_small"/>
</dbReference>
<accession>A0A2S8G2Y3</accession>
<evidence type="ECO:0000256" key="4">
    <source>
        <dbReference type="RuleBase" id="RU004508"/>
    </source>
</evidence>
<feature type="modified residue" description="N6-(pyridoxal phosphate)lysine" evidence="3">
    <location>
        <position position="186"/>
    </location>
</feature>
<dbReference type="PANTHER" id="PTHR30244">
    <property type="entry name" value="TRANSAMINASE"/>
    <property type="match status" value="1"/>
</dbReference>
<gene>
    <name evidence="5" type="primary">pseC</name>
    <name evidence="5" type="ORF">C5Y96_02705</name>
</gene>
<dbReference type="Gene3D" id="3.40.640.10">
    <property type="entry name" value="Type I PLP-dependent aspartate aminotransferase-like (Major domain)"/>
    <property type="match status" value="1"/>
</dbReference>
<dbReference type="GO" id="GO:0008483">
    <property type="term" value="F:transaminase activity"/>
    <property type="evidence" value="ECO:0007669"/>
    <property type="project" value="TreeGrafter"/>
</dbReference>
<comment type="similarity">
    <text evidence="1 4">Belongs to the DegT/DnrJ/EryC1 family.</text>
</comment>
<feature type="active site" description="Proton acceptor" evidence="2">
    <location>
        <position position="186"/>
    </location>
</feature>
<dbReference type="AlphaFoldDB" id="A0A2S8G2Y3"/>
<dbReference type="PANTHER" id="PTHR30244:SF34">
    <property type="entry name" value="DTDP-4-AMINO-4,6-DIDEOXYGALACTOSE TRANSAMINASE"/>
    <property type="match status" value="1"/>
</dbReference>
<dbReference type="CDD" id="cd00616">
    <property type="entry name" value="AHBA_syn"/>
    <property type="match status" value="1"/>
</dbReference>
<dbReference type="InterPro" id="IPR015424">
    <property type="entry name" value="PyrdxlP-dep_Trfase"/>
</dbReference>
<organism evidence="5 6">
    <name type="scientific">Blastopirellula marina</name>
    <dbReference type="NCBI Taxonomy" id="124"/>
    <lineage>
        <taxon>Bacteria</taxon>
        <taxon>Pseudomonadati</taxon>
        <taxon>Planctomycetota</taxon>
        <taxon>Planctomycetia</taxon>
        <taxon>Pirellulales</taxon>
        <taxon>Pirellulaceae</taxon>
        <taxon>Blastopirellula</taxon>
    </lineage>
</organism>
<dbReference type="RefSeq" id="WP_105349997.1">
    <property type="nucleotide sequence ID" value="NZ_PUIA01000016.1"/>
</dbReference>
<evidence type="ECO:0000256" key="3">
    <source>
        <dbReference type="PIRSR" id="PIRSR000390-2"/>
    </source>
</evidence>
<dbReference type="OrthoDB" id="9810913at2"/>
<dbReference type="PIRSF" id="PIRSF000390">
    <property type="entry name" value="PLP_StrS"/>
    <property type="match status" value="1"/>
</dbReference>
<name>A0A2S8G2Y3_9BACT</name>
<dbReference type="InterPro" id="IPR020026">
    <property type="entry name" value="PseC"/>
</dbReference>
<evidence type="ECO:0000313" key="5">
    <source>
        <dbReference type="EMBL" id="PQO38797.1"/>
    </source>
</evidence>
<keyword evidence="3 4" id="KW-0663">Pyridoxal phosphate</keyword>
<dbReference type="SUPFAM" id="SSF53383">
    <property type="entry name" value="PLP-dependent transferases"/>
    <property type="match status" value="1"/>
</dbReference>
<sequence>MIPYGRQQIEQSDIDAVVATLKSDWLTSGPRVEEFEKQFAEFVGASHAVAVNSGTAALHLATMVAELGPGDRLLTSPITFLASANCAAYVGATPDFVDIDRASRNLCPRALEAAWQPDTKAVVAVDFAGQPCDIQGISEVARPRGAIVIEDACHGIGSAIRKDGKAVRSGGHDWADITTFSFHPVKTMTTGEGGMLVTNDEELAKKAYILRNHGMTREASEFTGLGSGGAQFQPGPWYYEMHELGFNYRITDLQCALGISQLSRLPQFIKRRQEIVAAYNEAFHNLEFLHPPALSSHVEPELISWHLYSVEIDFELLGITRAEFMTEMRENGIGTQVHYIPIYLQPYYRQNYGYSPGKCPEAEAYYGRALSLPLYAAMTDSDVQTVIDTVRSMCQRRSS</sequence>
<dbReference type="Pfam" id="PF01041">
    <property type="entry name" value="DegT_DnrJ_EryC1"/>
    <property type="match status" value="1"/>
</dbReference>
<evidence type="ECO:0000256" key="2">
    <source>
        <dbReference type="PIRSR" id="PIRSR000390-1"/>
    </source>
</evidence>
<evidence type="ECO:0000313" key="6">
    <source>
        <dbReference type="Proteomes" id="UP000240009"/>
    </source>
</evidence>
<dbReference type="GO" id="GO:0030170">
    <property type="term" value="F:pyridoxal phosphate binding"/>
    <property type="evidence" value="ECO:0007669"/>
    <property type="project" value="TreeGrafter"/>
</dbReference>
<reference evidence="5 6" key="1">
    <citation type="submission" date="2018-02" db="EMBL/GenBank/DDBJ databases">
        <title>Comparative genomes isolates from brazilian mangrove.</title>
        <authorList>
            <person name="Araujo J.E."/>
            <person name="Taketani R.G."/>
            <person name="Silva M.C.P."/>
            <person name="Loureco M.V."/>
            <person name="Andreote F.D."/>
        </authorList>
    </citation>
    <scope>NUCLEOTIDE SEQUENCE [LARGE SCALE GENOMIC DNA]</scope>
    <source>
        <strain evidence="5 6">HEX-2 MGV</strain>
    </source>
</reference>
<dbReference type="NCBIfam" id="TIGR03588">
    <property type="entry name" value="PseC"/>
    <property type="match status" value="1"/>
</dbReference>
<proteinExistence type="inferred from homology"/>
<dbReference type="InterPro" id="IPR015421">
    <property type="entry name" value="PyrdxlP-dep_Trfase_major"/>
</dbReference>
<evidence type="ECO:0000256" key="1">
    <source>
        <dbReference type="ARBA" id="ARBA00037999"/>
    </source>
</evidence>
<comment type="caution">
    <text evidence="5">The sequence shown here is derived from an EMBL/GenBank/DDBJ whole genome shotgun (WGS) entry which is preliminary data.</text>
</comment>
<dbReference type="EMBL" id="PUIA01000016">
    <property type="protein sequence ID" value="PQO38797.1"/>
    <property type="molecule type" value="Genomic_DNA"/>
</dbReference>
<protein>
    <submittedName>
        <fullName evidence="5">UDP-4-amino-4, 6-dideoxy-N-acetyl-beta-L-altrosamine transaminase</fullName>
    </submittedName>
</protein>
<dbReference type="GO" id="GO:0000271">
    <property type="term" value="P:polysaccharide biosynthetic process"/>
    <property type="evidence" value="ECO:0007669"/>
    <property type="project" value="TreeGrafter"/>
</dbReference>
<dbReference type="InterPro" id="IPR000653">
    <property type="entry name" value="DegT/StrS_aminotransferase"/>
</dbReference>
<dbReference type="Proteomes" id="UP000240009">
    <property type="component" value="Unassembled WGS sequence"/>
</dbReference>